<keyword evidence="1" id="KW-0732">Signal</keyword>
<evidence type="ECO:0000256" key="1">
    <source>
        <dbReference type="SAM" id="SignalP"/>
    </source>
</evidence>
<reference evidence="3 4" key="1">
    <citation type="submission" date="2023-05" db="EMBL/GenBank/DDBJ databases">
        <title>Comparative genomics reveals the evidence of polycyclic aromatic hydrocarbons degradation in moderately halophilic genus Pontibacillus.</title>
        <authorList>
            <person name="Yang H."/>
            <person name="Qian Z."/>
        </authorList>
    </citation>
    <scope>NUCLEOTIDE SEQUENCE [LARGE SCALE GENOMIC DNA]</scope>
    <source>
        <strain evidence="4">HN14</strain>
    </source>
</reference>
<keyword evidence="4" id="KW-1185">Reference proteome</keyword>
<feature type="chain" id="PRO_5046920216" evidence="1">
    <location>
        <begin position="26"/>
        <end position="332"/>
    </location>
</feature>
<sequence>MKKLTLVFISLLVIVLAACSGTAQSENDKKIETITFADPGWDSVRVHNQIAATIIENGYGYDTEVTAGSTPATVQGLRQGDINAYMELWVDNIEELYNEALDQGDIVETSVNFDDNEQGYYVPTYVIKGDKERGIDPIAPDLKSVEDLKKYPEVFKDPEHPEKARIYGAPSGWAVDEILAQKVETYGLDTYNYFRPGSGAALATSLADAYESGEAWVGYYWSPTWVTSIYDLTLLEEPEYNKEQYQENYGTEIPSMRVTTAVHKDLPDQAPEVVTFLKQYETSNALTQSALEYMKKNGTNAEETAQWWMKEHEDVWTEWVPEEVVSKVKEAL</sequence>
<dbReference type="Proteomes" id="UP001236652">
    <property type="component" value="Chromosome"/>
</dbReference>
<feature type="signal peptide" evidence="1">
    <location>
        <begin position="1"/>
        <end position="25"/>
    </location>
</feature>
<dbReference type="EMBL" id="CP126446">
    <property type="protein sequence ID" value="WIF98794.1"/>
    <property type="molecule type" value="Genomic_DNA"/>
</dbReference>
<proteinExistence type="predicted"/>
<evidence type="ECO:0000313" key="3">
    <source>
        <dbReference type="EMBL" id="WIF98794.1"/>
    </source>
</evidence>
<name>A0ABY8UZ84_9BACI</name>
<protein>
    <submittedName>
        <fullName evidence="3">ABC transporter substrate-binding protein</fullName>
    </submittedName>
</protein>
<dbReference type="InterPro" id="IPR007210">
    <property type="entry name" value="ABC_Gly_betaine_transp_sub-bd"/>
</dbReference>
<dbReference type="SUPFAM" id="SSF53850">
    <property type="entry name" value="Periplasmic binding protein-like II"/>
    <property type="match status" value="1"/>
</dbReference>
<evidence type="ECO:0000313" key="4">
    <source>
        <dbReference type="Proteomes" id="UP001236652"/>
    </source>
</evidence>
<organism evidence="3 4">
    <name type="scientific">Pontibacillus chungwhensis</name>
    <dbReference type="NCBI Taxonomy" id="265426"/>
    <lineage>
        <taxon>Bacteria</taxon>
        <taxon>Bacillati</taxon>
        <taxon>Bacillota</taxon>
        <taxon>Bacilli</taxon>
        <taxon>Bacillales</taxon>
        <taxon>Bacillaceae</taxon>
        <taxon>Pontibacillus</taxon>
    </lineage>
</organism>
<accession>A0ABY8UZ84</accession>
<dbReference type="Gene3D" id="3.40.190.100">
    <property type="entry name" value="Glycine betaine-binding periplasmic protein, domain 2"/>
    <property type="match status" value="1"/>
</dbReference>
<dbReference type="Gene3D" id="3.40.190.10">
    <property type="entry name" value="Periplasmic binding protein-like II"/>
    <property type="match status" value="1"/>
</dbReference>
<dbReference type="RefSeq" id="WP_231418563.1">
    <property type="nucleotide sequence ID" value="NZ_CP126446.1"/>
</dbReference>
<evidence type="ECO:0000259" key="2">
    <source>
        <dbReference type="Pfam" id="PF04069"/>
    </source>
</evidence>
<gene>
    <name evidence="3" type="ORF">QNI29_03835</name>
</gene>
<dbReference type="Pfam" id="PF04069">
    <property type="entry name" value="OpuAC"/>
    <property type="match status" value="1"/>
</dbReference>
<feature type="domain" description="ABC-type glycine betaine transport system substrate-binding" evidence="2">
    <location>
        <begin position="33"/>
        <end position="311"/>
    </location>
</feature>
<dbReference type="PROSITE" id="PS51257">
    <property type="entry name" value="PROKAR_LIPOPROTEIN"/>
    <property type="match status" value="1"/>
</dbReference>
<dbReference type="CDD" id="cd13641">
    <property type="entry name" value="PBP2_HisX_like"/>
    <property type="match status" value="1"/>
</dbReference>